<reference evidence="3" key="1">
    <citation type="submission" date="2016-11" db="EMBL/GenBank/DDBJ databases">
        <authorList>
            <person name="Varghese N."/>
            <person name="Submissions S."/>
        </authorList>
    </citation>
    <scope>NUCLEOTIDE SEQUENCE [LARGE SCALE GENOMIC DNA]</scope>
    <source>
        <strain evidence="3">DSM 22638</strain>
    </source>
</reference>
<name>A0A1M5IW65_9FLAO</name>
<sequence length="677" mass="76761">MEIRTVLLIIVAAIVALAIVFYQYLYKHKKRSSLNLILAGLRFLSLFGAFILLINPKFTKQEYFLEKTNLVFLLDGSSSILEAEAEEETLEVVQGLTENSNIKERFNVHPYIFGSKLLGMDSISFRQNNTDIANAIDGANEVFVNAPKTFVLISDGNQTLGKDYGYTRLDADVSLHAVAIGDTTQYQDVSVDLVNTNTYAFLKNQFPVEARIRYKGDDTVSVQAIITMEGQTVHRETVSLSPVDNSQTIQTLIEADQVGLKSIRVNVETLKNERNTINNTKETAIEVIDEKTNVGIVSDFLHPDIGALKKSIESNEQRSVTILKPTDSKEKFEAIDIFILYQPTRRFASIYDYLQQTRTSRLTITGTKTDWGFLNQVQTSFFMENLNQSEEIVPVLNNAFKVFGVGDFSVDGFPPLQGSLGDVELKLSGQTILFQRIRGVNLDKPLFSVLNEDNRREAILFGENLWRWRAQTYRNSQDFSSFDNFMGKLMVYLRSDNRRSRLELDFDFIFNDASLAKIRASFFDESYAFDPNANLKITIKGKSNSFSREAPMLLKGSFYQTDLSDLPAGAYNFTVATDNQTLSRSGSFQILDFNPEKQYVSTNYDKLKRLAENNNGAVFLPENVEELIKHLTESPEYLPIQKSKQNVVSLIDFRVLLGIIAFTLALEWFIRKYNGLI</sequence>
<keyword evidence="1" id="KW-0472">Membrane</keyword>
<dbReference type="Gene3D" id="3.40.50.410">
    <property type="entry name" value="von Willebrand factor, type A domain"/>
    <property type="match status" value="1"/>
</dbReference>
<dbReference type="PANTHER" id="PTHR37947:SF1">
    <property type="entry name" value="BLL2462 PROTEIN"/>
    <property type="match status" value="1"/>
</dbReference>
<feature type="transmembrane region" description="Helical" evidence="1">
    <location>
        <begin position="33"/>
        <end position="54"/>
    </location>
</feature>
<gene>
    <name evidence="2" type="ORF">SAMN04488116_0963</name>
</gene>
<dbReference type="STRING" id="570519.SAMN04488116_0963"/>
<dbReference type="PANTHER" id="PTHR37947">
    <property type="entry name" value="BLL2462 PROTEIN"/>
    <property type="match status" value="1"/>
</dbReference>
<keyword evidence="1" id="KW-0812">Transmembrane</keyword>
<dbReference type="RefSeq" id="WP_073176795.1">
    <property type="nucleotide sequence ID" value="NZ_FQWL01000001.1"/>
</dbReference>
<evidence type="ECO:0000313" key="3">
    <source>
        <dbReference type="Proteomes" id="UP000184532"/>
    </source>
</evidence>
<keyword evidence="3" id="KW-1185">Reference proteome</keyword>
<dbReference type="AlphaFoldDB" id="A0A1M5IW65"/>
<proteinExistence type="predicted"/>
<feature type="transmembrane region" description="Helical" evidence="1">
    <location>
        <begin position="647"/>
        <end position="670"/>
    </location>
</feature>
<organism evidence="2 3">
    <name type="scientific">Flagellimonas flava</name>
    <dbReference type="NCBI Taxonomy" id="570519"/>
    <lineage>
        <taxon>Bacteria</taxon>
        <taxon>Pseudomonadati</taxon>
        <taxon>Bacteroidota</taxon>
        <taxon>Flavobacteriia</taxon>
        <taxon>Flavobacteriales</taxon>
        <taxon>Flavobacteriaceae</taxon>
        <taxon>Flagellimonas</taxon>
    </lineage>
</organism>
<dbReference type="EMBL" id="FQWL01000001">
    <property type="protein sequence ID" value="SHG32511.1"/>
    <property type="molecule type" value="Genomic_DNA"/>
</dbReference>
<dbReference type="Proteomes" id="UP000184532">
    <property type="component" value="Unassembled WGS sequence"/>
</dbReference>
<dbReference type="SUPFAM" id="SSF53300">
    <property type="entry name" value="vWA-like"/>
    <property type="match status" value="1"/>
</dbReference>
<evidence type="ECO:0000256" key="1">
    <source>
        <dbReference type="SAM" id="Phobius"/>
    </source>
</evidence>
<accession>A0A1M5IW65</accession>
<evidence type="ECO:0000313" key="2">
    <source>
        <dbReference type="EMBL" id="SHG32511.1"/>
    </source>
</evidence>
<evidence type="ECO:0008006" key="4">
    <source>
        <dbReference type="Google" id="ProtNLM"/>
    </source>
</evidence>
<feature type="transmembrane region" description="Helical" evidence="1">
    <location>
        <begin position="6"/>
        <end position="26"/>
    </location>
</feature>
<keyword evidence="1" id="KW-1133">Transmembrane helix</keyword>
<protein>
    <recommendedName>
        <fullName evidence="4">VWA domain-containing protein</fullName>
    </recommendedName>
</protein>
<dbReference type="OrthoDB" id="9763076at2"/>
<dbReference type="InterPro" id="IPR036465">
    <property type="entry name" value="vWFA_dom_sf"/>
</dbReference>